<dbReference type="Gene3D" id="1.25.40.270">
    <property type="entry name" value="Vacuolar protein sorting-associated protein vta1"/>
    <property type="match status" value="1"/>
</dbReference>
<feature type="domain" description="Disease resistance protein At4g27190-like leucine-rich repeats" evidence="3">
    <location>
        <begin position="1055"/>
        <end position="1155"/>
    </location>
</feature>
<dbReference type="InParanoid" id="C5XCS5"/>
<proteinExistence type="predicted"/>
<keyword evidence="2" id="KW-0472">Membrane</keyword>
<reference evidence="4 5" key="1">
    <citation type="journal article" date="2009" name="Nature">
        <title>The Sorghum bicolor genome and the diversification of grasses.</title>
        <authorList>
            <person name="Paterson A.H."/>
            <person name="Bowers J.E."/>
            <person name="Bruggmann R."/>
            <person name="Dubchak I."/>
            <person name="Grimwood J."/>
            <person name="Gundlach H."/>
            <person name="Haberer G."/>
            <person name="Hellsten U."/>
            <person name="Mitros T."/>
            <person name="Poliakov A."/>
            <person name="Schmutz J."/>
            <person name="Spannagl M."/>
            <person name="Tang H."/>
            <person name="Wang X."/>
            <person name="Wicker T."/>
            <person name="Bharti A.K."/>
            <person name="Chapman J."/>
            <person name="Feltus F.A."/>
            <person name="Gowik U."/>
            <person name="Grigoriev I.V."/>
            <person name="Lyons E."/>
            <person name="Maher C.A."/>
            <person name="Martis M."/>
            <person name="Narechania A."/>
            <person name="Otillar R.P."/>
            <person name="Penning B.W."/>
            <person name="Salamov A.A."/>
            <person name="Wang Y."/>
            <person name="Zhang L."/>
            <person name="Carpita N.C."/>
            <person name="Freeling M."/>
            <person name="Gingle A.R."/>
            <person name="Hash C.T."/>
            <person name="Keller B."/>
            <person name="Klein P."/>
            <person name="Kresovich S."/>
            <person name="McCann M.C."/>
            <person name="Ming R."/>
            <person name="Peterson D.G."/>
            <person name="Mehboob-ur-Rahman"/>
            <person name="Ware D."/>
            <person name="Westhoff P."/>
            <person name="Mayer K.F."/>
            <person name="Messing J."/>
            <person name="Rokhsar D.S."/>
        </authorList>
    </citation>
    <scope>NUCLEOTIDE SEQUENCE [LARGE SCALE GENOMIC DNA]</scope>
    <source>
        <strain evidence="5">cv. BTx623</strain>
    </source>
</reference>
<dbReference type="Gramene" id="EER96728">
    <property type="protein sequence ID" value="EER96728"/>
    <property type="gene ID" value="SORBI_3002G200400"/>
</dbReference>
<dbReference type="EMBL" id="CM000761">
    <property type="protein sequence ID" value="EER96728.3"/>
    <property type="molecule type" value="Genomic_DNA"/>
</dbReference>
<evidence type="ECO:0000313" key="5">
    <source>
        <dbReference type="Proteomes" id="UP000000768"/>
    </source>
</evidence>
<dbReference type="eggNOG" id="ENOG502RAVK">
    <property type="taxonomic scope" value="Eukaryota"/>
</dbReference>
<evidence type="ECO:0000256" key="1">
    <source>
        <dbReference type="ARBA" id="ARBA00004308"/>
    </source>
</evidence>
<gene>
    <name evidence="4" type="ORF">SORBI_3002G200400</name>
</gene>
<dbReference type="Proteomes" id="UP000000768">
    <property type="component" value="Chromosome 2"/>
</dbReference>
<dbReference type="InterPro" id="IPR023175">
    <property type="entry name" value="Vta1/CALS_N_sf"/>
</dbReference>
<protein>
    <recommendedName>
        <fullName evidence="3">Disease resistance protein At4g27190-like leucine-rich repeats domain-containing protein</fullName>
    </recommendedName>
</protein>
<dbReference type="InterPro" id="IPR057135">
    <property type="entry name" value="At4g27190-like_LRR"/>
</dbReference>
<dbReference type="Gene3D" id="3.80.10.10">
    <property type="entry name" value="Ribonuclease Inhibitor"/>
    <property type="match status" value="3"/>
</dbReference>
<dbReference type="Pfam" id="PF23247">
    <property type="entry name" value="LRR_RPS2"/>
    <property type="match status" value="1"/>
</dbReference>
<dbReference type="InterPro" id="IPR050905">
    <property type="entry name" value="Plant_NBS-LRR"/>
</dbReference>
<keyword evidence="5" id="KW-1185">Reference proteome</keyword>
<dbReference type="InterPro" id="IPR032675">
    <property type="entry name" value="LRR_dom_sf"/>
</dbReference>
<comment type="subcellular location">
    <subcellularLocation>
        <location evidence="1">Endomembrane system</location>
    </subcellularLocation>
</comment>
<dbReference type="HOGENOM" id="CLU_035664_8_4_1"/>
<sequence>MAASFPLDRSTLDKWRDHLQDINFWRKGYLNSDAYYSLRKKLVAYKHVHVQWNVGVGPTACFTQAISSIIREEKMRLDGPFDHVIEVDMEQASWSWTSLNIYDRLAFKVAEQLGLLALNQEYNRLKEEDDELRYYTYGIEHGTDALRDLSRSLASQINQKLLGKRYILAVQNLNWPIKIDALTQMVGLPPATWGPSFWLVSTTSEFVYDQSSSSDHECVVQSLSGDDILMLTLYSLHQAAKHIYDVIGDKDEQQWHLVALWCFHYAAMLLVPFSDDITDSIFNSEVVPALPSDNNEIAISSSSLYDEDVPSSLTGLELFLRVANRVEGINPRIAYLCRLYAFDKARRLDPRSTGRGVHQFKTVLRQRLEKENEATLKHRIKQSDYSELTLFWQKYVEKSKQAIQHCGALVEDLSRLNKEYETTTVLSEVLSRFRQQPSGGKLRKDDIISHKHDLICQWAAQGILPTINRSVQETTFEVTNSYHRKIKFNEDNVYQVGNAILEAFLEYSLLQLPFPYEAKADDPTKSAAHFLAYQGLIAEQLTIGEIWVDQHSRLEHMQWISHMDDQGWQISREWLSHGHRPRGPTTLVVRRCSPSFFAKLGQLLPKLPYLHVLDLSYTQVESLPPSICYLQKLQLLLLKGCHKLANPFSFPITLPGKNITNKVNLLNLDLSYSNVETFDSDFFQNMPSLQELLLVGCSDLVELPPSIVGLSSLTTLKITRTRIKSFHYWEIFNKMKKLLSLELINGIGGWEFGTEEELKLEGHPTLRSFSLVAAPYIRRLSFNGCRKLESVDTLEELDALEELDLSATGIKELPAHIPNLPRLRQLLLIGVPALRRFPWHALKRLPDIVCLDQSLEGNGVHCSPQVAQMVSTSNSRLFYSFFSHSAYLVRSGHFLKSFYIQVKSFKARFMKTNDEDDMVTSNMLQVSESTYADVNHQYLTGGVSMLVSMDDMLPFRVTERHVEISAVDRYPAGLTHLLEVTKSVCMMNDTHVTSLSGHLSNFNDLEECKLRRCHRMVHVFEVATCLGNNLKNACVSYLKSLTHFYRPPYGRGATKFRALKHIRLEHCPRLEGFMPCDCELPSLVTLDILFCYNLKAIFYNNGHHSSPRHYQFPCLQKIRLQELPLLEHLYVNDAILTAPKWEEFQVRGCWSLHRLPRLHQQPNKTVKVSGEQAWWAKLHWDDDQGDNTPHHRSLYEPSLPPAFTFVREHFVIKSYLR</sequence>
<dbReference type="OMA" id="HQESKEY"/>
<evidence type="ECO:0000313" key="4">
    <source>
        <dbReference type="EMBL" id="EER96728.3"/>
    </source>
</evidence>
<dbReference type="GO" id="GO:0012505">
    <property type="term" value="C:endomembrane system"/>
    <property type="evidence" value="ECO:0007669"/>
    <property type="project" value="UniProtKB-SubCell"/>
</dbReference>
<dbReference type="PANTHER" id="PTHR33463">
    <property type="entry name" value="NB-ARC DOMAIN-CONTAINING PROTEIN-RELATED"/>
    <property type="match status" value="1"/>
</dbReference>
<organism evidence="4 5">
    <name type="scientific">Sorghum bicolor</name>
    <name type="common">Sorghum</name>
    <name type="synonym">Sorghum vulgare</name>
    <dbReference type="NCBI Taxonomy" id="4558"/>
    <lineage>
        <taxon>Eukaryota</taxon>
        <taxon>Viridiplantae</taxon>
        <taxon>Streptophyta</taxon>
        <taxon>Embryophyta</taxon>
        <taxon>Tracheophyta</taxon>
        <taxon>Spermatophyta</taxon>
        <taxon>Magnoliopsida</taxon>
        <taxon>Liliopsida</taxon>
        <taxon>Poales</taxon>
        <taxon>Poaceae</taxon>
        <taxon>PACMAD clade</taxon>
        <taxon>Panicoideae</taxon>
        <taxon>Andropogonodae</taxon>
        <taxon>Andropogoneae</taxon>
        <taxon>Sorghinae</taxon>
        <taxon>Sorghum</taxon>
    </lineage>
</organism>
<accession>C5XCS5</accession>
<evidence type="ECO:0000259" key="3">
    <source>
        <dbReference type="Pfam" id="PF23247"/>
    </source>
</evidence>
<dbReference type="PANTHER" id="PTHR33463:SF28">
    <property type="entry name" value="VTA1_CALLOSE SYNTHASE N-TERMINAL DOMAIN-CONTAINING PROTEIN"/>
    <property type="match status" value="1"/>
</dbReference>
<dbReference type="AlphaFoldDB" id="C5XCS5"/>
<reference evidence="5" key="2">
    <citation type="journal article" date="2018" name="Plant J.">
        <title>The Sorghum bicolor reference genome: improved assembly, gene annotations, a transcriptome atlas, and signatures of genome organization.</title>
        <authorList>
            <person name="McCormick R.F."/>
            <person name="Truong S.K."/>
            <person name="Sreedasyam A."/>
            <person name="Jenkins J."/>
            <person name="Shu S."/>
            <person name="Sims D."/>
            <person name="Kennedy M."/>
            <person name="Amirebrahimi M."/>
            <person name="Weers B.D."/>
            <person name="McKinley B."/>
            <person name="Mattison A."/>
            <person name="Morishige D.T."/>
            <person name="Grimwood J."/>
            <person name="Schmutz J."/>
            <person name="Mullet J.E."/>
        </authorList>
    </citation>
    <scope>NUCLEOTIDE SEQUENCE [LARGE SCALE GENOMIC DNA]</scope>
    <source>
        <strain evidence="5">cv. BTx623</strain>
    </source>
</reference>
<dbReference type="SUPFAM" id="SSF52058">
    <property type="entry name" value="L domain-like"/>
    <property type="match status" value="2"/>
</dbReference>
<name>C5XCS5_SORBI</name>
<evidence type="ECO:0000256" key="2">
    <source>
        <dbReference type="ARBA" id="ARBA00023136"/>
    </source>
</evidence>